<organism evidence="1 2">
    <name type="scientific">Borrelia andersonii</name>
    <name type="common">Borreliella andersonii</name>
    <dbReference type="NCBI Taxonomy" id="42109"/>
    <lineage>
        <taxon>Bacteria</taxon>
        <taxon>Pseudomonadati</taxon>
        <taxon>Spirochaetota</taxon>
        <taxon>Spirochaetia</taxon>
        <taxon>Spirochaetales</taxon>
        <taxon>Borreliaceae</taxon>
        <taxon>Borreliella</taxon>
    </lineage>
</organism>
<proteinExistence type="predicted"/>
<evidence type="ECO:0000313" key="1">
    <source>
        <dbReference type="EMBL" id="XOU13303.1"/>
    </source>
</evidence>
<gene>
    <name evidence="1" type="primary">revA</name>
    <name evidence="1" type="ORF">QIA45_05495</name>
</gene>
<geneLocation type="plasmid" evidence="1 2">
    <name>cp32-7</name>
</geneLocation>
<keyword evidence="1" id="KW-0614">Plasmid</keyword>
<evidence type="ECO:0000313" key="2">
    <source>
        <dbReference type="Proteomes" id="UP001305787"/>
    </source>
</evidence>
<sequence>MKNKNLVKLFFISMLFVMACKAYLKEKKQIDLLILGVSTLKNDSAGKEFKDYKDKINKLKESLKDVSDGELQEKLLNLESLFQDKLAAKLEAVKTAQQTIESRTNKDIDIIRVWREAMLVEALID</sequence>
<keyword evidence="2" id="KW-1185">Reference proteome</keyword>
<dbReference type="EMBL" id="CP179266">
    <property type="protein sequence ID" value="XOU13303.1"/>
    <property type="molecule type" value="Genomic_DNA"/>
</dbReference>
<accession>A0ACD5G6A4</accession>
<reference evidence="1" key="1">
    <citation type="submission" date="2024-11" db="EMBL/GenBank/DDBJ databases">
        <title>Sequencing of Borrelia variable plasmids from multiple Borrelia sensu lato isolates.</title>
        <authorList>
            <person name="Mongodin E.F."/>
            <person name="Rudenko N."/>
            <person name="Fraser C.M."/>
            <person name="Schutzer S."/>
            <person name="Luft B."/>
            <person name="Morgan R."/>
            <person name="Casjens S."/>
            <person name="Qiu W."/>
        </authorList>
    </citation>
    <scope>NUCLEOTIDE SEQUENCE</scope>
    <source>
        <strain evidence="1">21038</strain>
    </source>
</reference>
<name>A0ACD5G6A4_BORAD</name>
<protein>
    <submittedName>
        <fullName evidence="1">Fibronectin-binding protein RevA</fullName>
    </submittedName>
</protein>
<dbReference type="Proteomes" id="UP001305787">
    <property type="component" value="Plasmid cp32-7"/>
</dbReference>